<protein>
    <recommendedName>
        <fullName evidence="4">Reverse transcriptase domain-containing protein</fullName>
    </recommendedName>
</protein>
<accession>A0ABP0HEP7</accession>
<evidence type="ECO:0000313" key="3">
    <source>
        <dbReference type="Proteomes" id="UP001642484"/>
    </source>
</evidence>
<dbReference type="InterPro" id="IPR052055">
    <property type="entry name" value="Hepadnavirus_pol/RT"/>
</dbReference>
<evidence type="ECO:0000313" key="2">
    <source>
        <dbReference type="EMBL" id="CAK8988632.1"/>
    </source>
</evidence>
<keyword evidence="3" id="KW-1185">Reference proteome</keyword>
<reference evidence="2 3" key="1">
    <citation type="submission" date="2024-02" db="EMBL/GenBank/DDBJ databases">
        <authorList>
            <person name="Chen Y."/>
            <person name="Shah S."/>
            <person name="Dougan E. K."/>
            <person name="Thang M."/>
            <person name="Chan C."/>
        </authorList>
    </citation>
    <scope>NUCLEOTIDE SEQUENCE [LARGE SCALE GENOMIC DNA]</scope>
</reference>
<organism evidence="2 3">
    <name type="scientific">Durusdinium trenchii</name>
    <dbReference type="NCBI Taxonomy" id="1381693"/>
    <lineage>
        <taxon>Eukaryota</taxon>
        <taxon>Sar</taxon>
        <taxon>Alveolata</taxon>
        <taxon>Dinophyceae</taxon>
        <taxon>Suessiales</taxon>
        <taxon>Symbiodiniaceae</taxon>
        <taxon>Durusdinium</taxon>
    </lineage>
</organism>
<name>A0ABP0HEP7_9DINO</name>
<proteinExistence type="predicted"/>
<dbReference type="EMBL" id="CAXAMN010000447">
    <property type="protein sequence ID" value="CAK8988632.1"/>
    <property type="molecule type" value="Genomic_DNA"/>
</dbReference>
<gene>
    <name evidence="2" type="ORF">CCMP2556_LOCUS1330</name>
</gene>
<feature type="region of interest" description="Disordered" evidence="1">
    <location>
        <begin position="1622"/>
        <end position="1645"/>
    </location>
</feature>
<sequence length="1645" mass="184438">MEGGTCAPDPEESAKMLNLLSEVGLVGSKLAVSHGTEQSLAKQLTDRLGIDMKPWHTTFIVGQVREAVQMSDLDERVTGTSSSRSMQNLLDARAAAEKEKVKALEPTGDQLVVPTAPKRGTLGRTVRLKSGRIAAEHEVTDKILERLVTELMQYKAPILDEIKKAMNPTRAKEALIGNGAEEMGKPGTRPNSVMLVDYMYAREEEGMGPSIPLAVSTAASWFERTAGTPEEDQLMGQAFPQMVMRELTRKLEQNAPPGCFYGIAYGTSHVTYAEAVAGSAKTFALLEGYGGRLIPSGWERFWSEHSERATMPSGLAALGVEKSDRDLLGRCPEGSDVYVRTYNSIVRKMQRKIVVVLRGEKAYEELDEGSILEELKEQGGSAAFVARGSVEEKDEGKRALEAAGTDIKYLFSRHEVTLKNQKLFFHHGVTTLEKLSNFAKDRDDLATVLKDHWELDSSRTLDERVQVAAITCAYTNANKEPEGRRGEWAAMRSALEKRYGHLEDKIYPSKEFVEKKLAEVEGGEYRAEDLTEVVSKEEIEPDSVVPIWDSKGRLARHRGSTKVPEPTNAEELRRRLTIWKNAMVMISLKHSNRHELQGAWEETTEQYKDYLLVDYVYGLSAKDAEGQTFASPPWKLILAYEKAIRKQAAKITNTEGKPLTVALKTAWKDATIKERNFTTPLALYAKRPQPPWREQPTTKWAATERGCKGKEKGKSKKGKSKGGNPHCATHTPDGDLICFRYNTPGEKCKLSKCKYKHVCGICYSDKHPLYECNPRNRKEATAPDTDGTKKRRNSVAGFLRRLAPRCNVQVEITELDIQSDRKSDFTIPAIQKKWLQMIAKGIFFAVIVTPPCSTFSRAVWANDLGPFPLRSSTYPRGFPWNKGERFHKAEFGTILADFSFEALKRQFACKRTVGLMEQPEDLGRTANDRVAGHQPASMWQFEQFSQLLEIEGEQTVVFAQSDFGTESPKPTRFLMRIYAPLHDAMYEGCPQFDSQGWYLGPLPRRSGGAPLIGKANGLFKTAQSGFWKGLEAHFHDGGGLASPGRWTPRMRTVLDGEEWVTVRRLLLLEAVRALGSVAEVEKEAFRMAKGGDSFKLVRDERFLEKIRNILSDKLGIRKQYEPEPGQPFFLDLMKGILEKQEVSEGLMVKMEEDDFVATYDANRAVAALAVLVEDEISGKKRVIHDGTHGVMVNHRIKCRDKVRMPGPREKRALLEEYGEQRATVLSLVGDFAKAHRRFKYMEDELSFLACKASTTSTTVYVNQVGTFGVASTPYWWARLSAALMRLVYWVLGCTFPNDTLLYADDLEVLAIGRDGRIGGVLAYALMAALGAPFKWAKQRGGLVTEWIGLTTDYRTLSMGLSQKRTAWIIGWIGSLRARKEVSYQEFAAGLGRLGFAALALPWEKPFLGPLYAWSSAIQSNKGAMTIPWSVLFILSWISRRLETGGRMEEVRSPCRRSSNALKIWTDAKATETSAWVGGWLQESEDSKECRWFSLQLLATLIALRLWLKGGGDAAEIHAEAFTDNKGNSFILRKGLSTKYPVTVLVIEVAETLRRLDAFATLTWVRRDGNVLADALTNKDFSSFDIKHRETIDEAGLQWYVMDGLLKGSEELFNEIKEHKLRKKEANSAPSRTKKKSAKFFSRWKS</sequence>
<evidence type="ECO:0008006" key="4">
    <source>
        <dbReference type="Google" id="ProtNLM"/>
    </source>
</evidence>
<feature type="compositionally biased region" description="Basic residues" evidence="1">
    <location>
        <begin position="1631"/>
        <end position="1645"/>
    </location>
</feature>
<evidence type="ECO:0000256" key="1">
    <source>
        <dbReference type="SAM" id="MobiDB-lite"/>
    </source>
</evidence>
<feature type="region of interest" description="Disordered" evidence="1">
    <location>
        <begin position="688"/>
        <end position="726"/>
    </location>
</feature>
<dbReference type="PANTHER" id="PTHR33050">
    <property type="entry name" value="REVERSE TRANSCRIPTASE DOMAIN-CONTAINING PROTEIN"/>
    <property type="match status" value="1"/>
</dbReference>
<dbReference type="PANTHER" id="PTHR33050:SF7">
    <property type="entry name" value="RIBONUCLEASE H"/>
    <property type="match status" value="1"/>
</dbReference>
<comment type="caution">
    <text evidence="2">The sequence shown here is derived from an EMBL/GenBank/DDBJ whole genome shotgun (WGS) entry which is preliminary data.</text>
</comment>
<dbReference type="Proteomes" id="UP001642484">
    <property type="component" value="Unassembled WGS sequence"/>
</dbReference>